<evidence type="ECO:0000256" key="3">
    <source>
        <dbReference type="ARBA" id="ARBA00022737"/>
    </source>
</evidence>
<dbReference type="InterPro" id="IPR036322">
    <property type="entry name" value="WD40_repeat_dom_sf"/>
</dbReference>
<reference evidence="5" key="1">
    <citation type="journal article" date="2021" name="Mol. Ecol. Resour.">
        <title>Apolygus lucorum genome provides insights into omnivorousness and mesophyll feeding.</title>
        <authorList>
            <person name="Liu Y."/>
            <person name="Liu H."/>
            <person name="Wang H."/>
            <person name="Huang T."/>
            <person name="Liu B."/>
            <person name="Yang B."/>
            <person name="Yin L."/>
            <person name="Li B."/>
            <person name="Zhang Y."/>
            <person name="Zhang S."/>
            <person name="Jiang F."/>
            <person name="Zhang X."/>
            <person name="Ren Y."/>
            <person name="Wang B."/>
            <person name="Wang S."/>
            <person name="Lu Y."/>
            <person name="Wu K."/>
            <person name="Fan W."/>
            <person name="Wang G."/>
        </authorList>
    </citation>
    <scope>NUCLEOTIDE SEQUENCE</scope>
    <source>
        <strain evidence="5">12Hb</strain>
    </source>
</reference>
<dbReference type="PANTHER" id="PTHR14205:SF15">
    <property type="entry name" value="EARP AND GARP COMPLEX-INTERACTING PROTEIN 1"/>
    <property type="match status" value="1"/>
</dbReference>
<keyword evidence="2" id="KW-0853">WD repeat</keyword>
<keyword evidence="3" id="KW-0677">Repeat</keyword>
<dbReference type="PROSITE" id="PS50082">
    <property type="entry name" value="WD_REPEATS_2"/>
    <property type="match status" value="2"/>
</dbReference>
<dbReference type="InterPro" id="IPR015943">
    <property type="entry name" value="WD40/YVTN_repeat-like_dom_sf"/>
</dbReference>
<comment type="caution">
    <text evidence="5">The sequence shown here is derived from an EMBL/GenBank/DDBJ whole genome shotgun (WGS) entry which is preliminary data.</text>
</comment>
<dbReference type="Gene3D" id="2.130.10.10">
    <property type="entry name" value="YVTN repeat-like/Quinoprotein amine dehydrogenase"/>
    <property type="match status" value="1"/>
</dbReference>
<protein>
    <recommendedName>
        <fullName evidence="4">EIPR1-like beta-propeller domain-containing protein</fullName>
    </recommendedName>
</protein>
<sequence>MGSEDETSLIYGLEFPARSLATLSADTDLTKFLVGTQTLKIANNQVHVVEVNEETSELLTQAYPHPQGELWHLHWSPQNDLLISSCYNTLTQEGGTHQKCSLWNIIEDDNQLKQLTTIDTEDETRTGYFHPTEPNKFVTVTDSRFVVWDLGKGSCSESYTKPVSSKGSHKLTNGKWNPQESGAAFATLQESCLKGWDLRSNTEAWSLEQCHTQCVRDIDYNRNKQHTLSSCGDDGLIKIWDLRSLSNVLTLSGHTHWAWCVRYNPLHDELLLSSGSDASGRLWWGASVASEPSEAASKHSDGPLRQYTTMEDSVYVSEWSGGDPWTFAMLSYDGRLLIHRVPKSIKYDILTQHI</sequence>
<dbReference type="SMART" id="SM00320">
    <property type="entry name" value="WD40"/>
    <property type="match status" value="5"/>
</dbReference>
<proteinExistence type="inferred from homology"/>
<evidence type="ECO:0000313" key="5">
    <source>
        <dbReference type="EMBL" id="KAF6204341.1"/>
    </source>
</evidence>
<dbReference type="GO" id="GO:0016567">
    <property type="term" value="P:protein ubiquitination"/>
    <property type="evidence" value="ECO:0007669"/>
    <property type="project" value="TreeGrafter"/>
</dbReference>
<evidence type="ECO:0000256" key="1">
    <source>
        <dbReference type="ARBA" id="ARBA00005672"/>
    </source>
</evidence>
<evidence type="ECO:0000256" key="2">
    <source>
        <dbReference type="ARBA" id="ARBA00022574"/>
    </source>
</evidence>
<dbReference type="PROSITE" id="PS00678">
    <property type="entry name" value="WD_REPEATS_1"/>
    <property type="match status" value="1"/>
</dbReference>
<dbReference type="InterPro" id="IPR001680">
    <property type="entry name" value="WD40_rpt"/>
</dbReference>
<dbReference type="InterPro" id="IPR059104">
    <property type="entry name" value="Beta-prop_EIPR1-like"/>
</dbReference>
<organism evidence="5 6">
    <name type="scientific">Apolygus lucorum</name>
    <name type="common">Small green plant bug</name>
    <name type="synonym">Lygocoris lucorum</name>
    <dbReference type="NCBI Taxonomy" id="248454"/>
    <lineage>
        <taxon>Eukaryota</taxon>
        <taxon>Metazoa</taxon>
        <taxon>Ecdysozoa</taxon>
        <taxon>Arthropoda</taxon>
        <taxon>Hexapoda</taxon>
        <taxon>Insecta</taxon>
        <taxon>Pterygota</taxon>
        <taxon>Neoptera</taxon>
        <taxon>Paraneoptera</taxon>
        <taxon>Hemiptera</taxon>
        <taxon>Heteroptera</taxon>
        <taxon>Panheteroptera</taxon>
        <taxon>Cimicomorpha</taxon>
        <taxon>Miridae</taxon>
        <taxon>Mirini</taxon>
        <taxon>Apolygus</taxon>
    </lineage>
</organism>
<dbReference type="Pfam" id="PF23609">
    <property type="entry name" value="Beta-prop_EIPR1"/>
    <property type="match status" value="1"/>
</dbReference>
<dbReference type="SUPFAM" id="SSF50978">
    <property type="entry name" value="WD40 repeat-like"/>
    <property type="match status" value="1"/>
</dbReference>
<dbReference type="EMBL" id="WIXP02000010">
    <property type="protein sequence ID" value="KAF6204341.1"/>
    <property type="molecule type" value="Genomic_DNA"/>
</dbReference>
<feature type="domain" description="EIPR1-like beta-propeller" evidence="4">
    <location>
        <begin position="6"/>
        <end position="283"/>
    </location>
</feature>
<gene>
    <name evidence="5" type="ORF">GE061_002682</name>
</gene>
<evidence type="ECO:0000313" key="6">
    <source>
        <dbReference type="Proteomes" id="UP000466442"/>
    </source>
</evidence>
<comment type="similarity">
    <text evidence="1">Belongs to the WD repeat EIPR1 family.</text>
</comment>
<dbReference type="Proteomes" id="UP000466442">
    <property type="component" value="Unassembled WGS sequence"/>
</dbReference>
<evidence type="ECO:0000259" key="4">
    <source>
        <dbReference type="Pfam" id="PF23609"/>
    </source>
</evidence>
<keyword evidence="6" id="KW-1185">Reference proteome</keyword>
<dbReference type="PANTHER" id="PTHR14205">
    <property type="entry name" value="WD-REPEAT PROTEIN"/>
    <property type="match status" value="1"/>
</dbReference>
<name>A0A6A4JA83_APOLU</name>
<accession>A0A6A4JA83</accession>
<dbReference type="InterPro" id="IPR019775">
    <property type="entry name" value="WD40_repeat_CS"/>
</dbReference>
<dbReference type="AlphaFoldDB" id="A0A6A4JA83"/>
<dbReference type="OrthoDB" id="196957at2759"/>
<dbReference type="InterPro" id="IPR040323">
    <property type="entry name" value="EIPR1"/>
</dbReference>